<evidence type="ECO:0000313" key="2">
    <source>
        <dbReference type="Proteomes" id="UP001153678"/>
    </source>
</evidence>
<comment type="caution">
    <text evidence="1">The sequence shown here is derived from an EMBL/GenBank/DDBJ whole genome shotgun (WGS) entry which is preliminary data.</text>
</comment>
<accession>A0A9W4SYW9</accession>
<dbReference type="OrthoDB" id="2356848at2759"/>
<organism evidence="1 2">
    <name type="scientific">Funneliformis geosporum</name>
    <dbReference type="NCBI Taxonomy" id="1117311"/>
    <lineage>
        <taxon>Eukaryota</taxon>
        <taxon>Fungi</taxon>
        <taxon>Fungi incertae sedis</taxon>
        <taxon>Mucoromycota</taxon>
        <taxon>Glomeromycotina</taxon>
        <taxon>Glomeromycetes</taxon>
        <taxon>Glomerales</taxon>
        <taxon>Glomeraceae</taxon>
        <taxon>Funneliformis</taxon>
    </lineage>
</organism>
<dbReference type="EMBL" id="CAMKVN010004197">
    <property type="protein sequence ID" value="CAI2186561.1"/>
    <property type="molecule type" value="Genomic_DNA"/>
</dbReference>
<dbReference type="AlphaFoldDB" id="A0A9W4SYW9"/>
<proteinExistence type="predicted"/>
<dbReference type="Proteomes" id="UP001153678">
    <property type="component" value="Unassembled WGS sequence"/>
</dbReference>
<keyword evidence="2" id="KW-1185">Reference proteome</keyword>
<protein>
    <submittedName>
        <fullName evidence="1">13056_t:CDS:1</fullName>
    </submittedName>
</protein>
<name>A0A9W4SYW9_9GLOM</name>
<gene>
    <name evidence="1" type="ORF">FWILDA_LOCUS12638</name>
</gene>
<evidence type="ECO:0000313" key="1">
    <source>
        <dbReference type="EMBL" id="CAI2186561.1"/>
    </source>
</evidence>
<sequence length="203" mass="24754">MTKSPLGNDFEGTYEEHIEYIGMRHIENSETPTEWKNRIWNRLMYFRNKKYYTYGEEDCFYAHKALPHLVDGQTYSPKCERYVYNCMEGKFKTEKFRYISFNGAHWGMYQHWATACTGNKFCKLNFEEYMEIKKLILLDQWMSFHQIIQFGKFRRRNPYTVLTCIKDKFGIHADNKLYSYALWLENVSRRIRHIRQKRALLNI</sequence>
<reference evidence="1" key="1">
    <citation type="submission" date="2022-08" db="EMBL/GenBank/DDBJ databases">
        <authorList>
            <person name="Kallberg Y."/>
            <person name="Tangrot J."/>
            <person name="Rosling A."/>
        </authorList>
    </citation>
    <scope>NUCLEOTIDE SEQUENCE</scope>
    <source>
        <strain evidence="1">Wild A</strain>
    </source>
</reference>